<proteinExistence type="predicted"/>
<comment type="caution">
    <text evidence="2">The sequence shown here is derived from an EMBL/GenBank/DDBJ whole genome shotgun (WGS) entry which is preliminary data.</text>
</comment>
<reference evidence="2 3" key="1">
    <citation type="journal article" date="2023" name="Hortic Res">
        <title>Pangenome of water caltrop reveals structural variations and asymmetric subgenome divergence after allopolyploidization.</title>
        <authorList>
            <person name="Zhang X."/>
            <person name="Chen Y."/>
            <person name="Wang L."/>
            <person name="Yuan Y."/>
            <person name="Fang M."/>
            <person name="Shi L."/>
            <person name="Lu R."/>
            <person name="Comes H.P."/>
            <person name="Ma Y."/>
            <person name="Chen Y."/>
            <person name="Huang G."/>
            <person name="Zhou Y."/>
            <person name="Zheng Z."/>
            <person name="Qiu Y."/>
        </authorList>
    </citation>
    <scope>NUCLEOTIDE SEQUENCE [LARGE SCALE GENOMIC DNA]</scope>
    <source>
        <strain evidence="2">F231</strain>
    </source>
</reference>
<sequence length="140" mass="15515">MLFCHMHFGNFLTTCLLDPIFKMHLHTLHQLQACSASLPPFNLLLTIGTMGRGNNDLQLSLRVPFLLLLTFLMISPHLASCRSIRRSHMSAATAVLYSRFSQQLNMEIPATRSGENGTETDPVYGVSKRAVPGGPNPLHN</sequence>
<dbReference type="AlphaFoldDB" id="A0AAN7KM90"/>
<feature type="region of interest" description="Disordered" evidence="1">
    <location>
        <begin position="111"/>
        <end position="140"/>
    </location>
</feature>
<evidence type="ECO:0000313" key="3">
    <source>
        <dbReference type="Proteomes" id="UP001346149"/>
    </source>
</evidence>
<dbReference type="PANTHER" id="PTHR35472:SF4">
    <property type="entry name" value="DUF19 DOMAIN-CONTAINING PROTEIN"/>
    <property type="match status" value="1"/>
</dbReference>
<organism evidence="2 3">
    <name type="scientific">Trapa natans</name>
    <name type="common">Water chestnut</name>
    <dbReference type="NCBI Taxonomy" id="22666"/>
    <lineage>
        <taxon>Eukaryota</taxon>
        <taxon>Viridiplantae</taxon>
        <taxon>Streptophyta</taxon>
        <taxon>Embryophyta</taxon>
        <taxon>Tracheophyta</taxon>
        <taxon>Spermatophyta</taxon>
        <taxon>Magnoliopsida</taxon>
        <taxon>eudicotyledons</taxon>
        <taxon>Gunneridae</taxon>
        <taxon>Pentapetalae</taxon>
        <taxon>rosids</taxon>
        <taxon>malvids</taxon>
        <taxon>Myrtales</taxon>
        <taxon>Lythraceae</taxon>
        <taxon>Trapa</taxon>
    </lineage>
</organism>
<dbReference type="PANTHER" id="PTHR35472">
    <property type="match status" value="1"/>
</dbReference>
<evidence type="ECO:0000256" key="1">
    <source>
        <dbReference type="SAM" id="MobiDB-lite"/>
    </source>
</evidence>
<accession>A0AAN7KM90</accession>
<dbReference type="Proteomes" id="UP001346149">
    <property type="component" value="Unassembled WGS sequence"/>
</dbReference>
<keyword evidence="3" id="KW-1185">Reference proteome</keyword>
<protein>
    <submittedName>
        <fullName evidence="2">Uncharacterized protein</fullName>
    </submittedName>
</protein>
<gene>
    <name evidence="2" type="ORF">SAY86_027362</name>
</gene>
<evidence type="ECO:0000313" key="2">
    <source>
        <dbReference type="EMBL" id="KAK4769212.1"/>
    </source>
</evidence>
<dbReference type="EMBL" id="JAXQNO010000021">
    <property type="protein sequence ID" value="KAK4769212.1"/>
    <property type="molecule type" value="Genomic_DNA"/>
</dbReference>
<name>A0AAN7KM90_TRANT</name>
<dbReference type="InterPro" id="IPR055317">
    <property type="entry name" value="CLE14-like"/>
</dbReference>